<dbReference type="PANTHER" id="PTHR30548:SF5">
    <property type="entry name" value="SUBUNIT OF OXYGEN-SENSITIVE 2-HYDROXYISOCAPROYL-COA DEHYDRATASE"/>
    <property type="match status" value="1"/>
</dbReference>
<dbReference type="Proteomes" id="UP000276982">
    <property type="component" value="Unassembled WGS sequence"/>
</dbReference>
<dbReference type="Pfam" id="PF06050">
    <property type="entry name" value="HGD-D"/>
    <property type="match status" value="1"/>
</dbReference>
<evidence type="ECO:0000256" key="1">
    <source>
        <dbReference type="ARBA" id="ARBA00001966"/>
    </source>
</evidence>
<dbReference type="GO" id="GO:0051536">
    <property type="term" value="F:iron-sulfur cluster binding"/>
    <property type="evidence" value="ECO:0007669"/>
    <property type="project" value="UniProtKB-KW"/>
</dbReference>
<protein>
    <submittedName>
        <fullName evidence="6">2-hydroxyacyl-CoA dehydratase</fullName>
    </submittedName>
</protein>
<name>A0A3P3Q5T9_9FIRM</name>
<dbReference type="Gene3D" id="3.40.50.11890">
    <property type="match status" value="1"/>
</dbReference>
<keyword evidence="3" id="KW-0479">Metal-binding</keyword>
<reference evidence="6 7" key="1">
    <citation type="submission" date="2018-11" db="EMBL/GenBank/DDBJ databases">
        <title>Genome sequencing of Lachnoanaerobaculum orale DSM 24553T.</title>
        <authorList>
            <person name="Kook J.-K."/>
            <person name="Park S.-N."/>
            <person name="Lim Y.K."/>
        </authorList>
    </citation>
    <scope>NUCLEOTIDE SEQUENCE [LARGE SCALE GENOMIC DNA]</scope>
    <source>
        <strain evidence="6 7">DSM 24553</strain>
    </source>
</reference>
<dbReference type="Gene3D" id="1.20.1270.370">
    <property type="match status" value="1"/>
</dbReference>
<sequence length="368" mass="42258">MWHCLETLKKVSVSPKEQLDKYLSEGKKVIAVAPVYTPEEIIHAFGFVPMGVWGADIEINESKKYYPAFICSIMQTVLELGIKGKYSGVSAIVVPSLCDSLKTLGQNWKYAVKDIPFIPMTYPQNRKPDYAVDFTVEMYKRVINDLENITGEKFDESKLKKTYEIYNEHNRVMREFSKISEDYEVSAADRSAVFKSAWFMLKEEHTGLVKELIELIKKEGKISKKLRVYTTGILADAPDLLNIFDSNNLQIVGDDIAYESRQYRTDITNGNDLYALAKKFSEMDNCSLLYDRDKKRVSFIIEEAKKKKADGIVVLMTKFCDPEEFDYVPIKRAADEAGIPHINIEVDRQMKNYQQANTMLQTFADMLI</sequence>
<dbReference type="InterPro" id="IPR010327">
    <property type="entry name" value="FldB/FldC_alpha/beta"/>
</dbReference>
<dbReference type="PANTHER" id="PTHR30548">
    <property type="entry name" value="2-HYDROXYGLUTARYL-COA DEHYDRATASE, D-COMPONENT-RELATED"/>
    <property type="match status" value="1"/>
</dbReference>
<dbReference type="GO" id="GO:0046872">
    <property type="term" value="F:metal ion binding"/>
    <property type="evidence" value="ECO:0007669"/>
    <property type="project" value="UniProtKB-KW"/>
</dbReference>
<dbReference type="Gene3D" id="3.40.50.11900">
    <property type="match status" value="1"/>
</dbReference>
<evidence type="ECO:0000313" key="7">
    <source>
        <dbReference type="Proteomes" id="UP000276982"/>
    </source>
</evidence>
<dbReference type="GO" id="GO:0016836">
    <property type="term" value="F:hydro-lyase activity"/>
    <property type="evidence" value="ECO:0007669"/>
    <property type="project" value="UniProtKB-ARBA"/>
</dbReference>
<dbReference type="AlphaFoldDB" id="A0A3P3Q5T9"/>
<dbReference type="RefSeq" id="WP_124950566.1">
    <property type="nucleotide sequence ID" value="NZ_RRCM01000001.1"/>
</dbReference>
<accession>A0A3P3Q5T9</accession>
<keyword evidence="7" id="KW-1185">Reference proteome</keyword>
<comment type="cofactor">
    <cofactor evidence="1">
        <name>[4Fe-4S] cluster</name>
        <dbReference type="ChEBI" id="CHEBI:49883"/>
    </cofactor>
</comment>
<evidence type="ECO:0000256" key="4">
    <source>
        <dbReference type="ARBA" id="ARBA00023004"/>
    </source>
</evidence>
<keyword evidence="5" id="KW-0411">Iron-sulfur</keyword>
<comment type="caution">
    <text evidence="6">The sequence shown here is derived from an EMBL/GenBank/DDBJ whole genome shotgun (WGS) entry which is preliminary data.</text>
</comment>
<evidence type="ECO:0000256" key="5">
    <source>
        <dbReference type="ARBA" id="ARBA00023014"/>
    </source>
</evidence>
<keyword evidence="4" id="KW-0408">Iron</keyword>
<organism evidence="6 7">
    <name type="scientific">Lachnoanaerobaculum orale</name>
    <dbReference type="NCBI Taxonomy" id="979627"/>
    <lineage>
        <taxon>Bacteria</taxon>
        <taxon>Bacillati</taxon>
        <taxon>Bacillota</taxon>
        <taxon>Clostridia</taxon>
        <taxon>Lachnospirales</taxon>
        <taxon>Lachnospiraceae</taxon>
        <taxon>Lachnoanaerobaculum</taxon>
    </lineage>
</organism>
<evidence type="ECO:0000256" key="2">
    <source>
        <dbReference type="ARBA" id="ARBA00005806"/>
    </source>
</evidence>
<gene>
    <name evidence="6" type="ORF">EHW90_01130</name>
</gene>
<evidence type="ECO:0000313" key="6">
    <source>
        <dbReference type="EMBL" id="RRJ15680.1"/>
    </source>
</evidence>
<evidence type="ECO:0000256" key="3">
    <source>
        <dbReference type="ARBA" id="ARBA00022723"/>
    </source>
</evidence>
<proteinExistence type="inferred from homology"/>
<comment type="similarity">
    <text evidence="2">Belongs to the FldB/FldC dehydratase alpha/beta subunit family.</text>
</comment>
<dbReference type="EMBL" id="RRCM01000001">
    <property type="protein sequence ID" value="RRJ15680.1"/>
    <property type="molecule type" value="Genomic_DNA"/>
</dbReference>